<dbReference type="Pfam" id="PF04255">
    <property type="entry name" value="DUF433"/>
    <property type="match status" value="1"/>
</dbReference>
<reference evidence="1" key="1">
    <citation type="journal article" date="2021" name="ISME J.">
        <title>Fine-scale metabolic discontinuity in a stratified prokaryote microbiome of a Red Sea deep halocline.</title>
        <authorList>
            <person name="Michoud G."/>
            <person name="Ngugi D.K."/>
            <person name="Barozzi A."/>
            <person name="Merlino G."/>
            <person name="Calleja M.L."/>
            <person name="Delgado-Huertas A."/>
            <person name="Moran X.A.G."/>
            <person name="Daffonchio D."/>
        </authorList>
    </citation>
    <scope>NUCLEOTIDE SEQUENCE</scope>
    <source>
        <strain evidence="1">SuakinDeep_MAG55_1</strain>
    </source>
</reference>
<dbReference type="Gene3D" id="1.10.10.10">
    <property type="entry name" value="Winged helix-like DNA-binding domain superfamily/Winged helix DNA-binding domain"/>
    <property type="match status" value="1"/>
</dbReference>
<dbReference type="PANTHER" id="PTHR34849">
    <property type="entry name" value="SSL5025 PROTEIN"/>
    <property type="match status" value="1"/>
</dbReference>
<evidence type="ECO:0000313" key="1">
    <source>
        <dbReference type="EMBL" id="MBS1258962.1"/>
    </source>
</evidence>
<dbReference type="InterPro" id="IPR009057">
    <property type="entry name" value="Homeodomain-like_sf"/>
</dbReference>
<dbReference type="SUPFAM" id="SSF46689">
    <property type="entry name" value="Homeodomain-like"/>
    <property type="match status" value="1"/>
</dbReference>
<dbReference type="AlphaFoldDB" id="A0A942A646"/>
<accession>A0A942A646</accession>
<name>A0A942A646_9BACT</name>
<dbReference type="EMBL" id="JAANXD010000077">
    <property type="protein sequence ID" value="MBS1258962.1"/>
    <property type="molecule type" value="Genomic_DNA"/>
</dbReference>
<gene>
    <name evidence="1" type="ORF">MAG551_02026</name>
</gene>
<dbReference type="InterPro" id="IPR007367">
    <property type="entry name" value="DUF433"/>
</dbReference>
<organism evidence="1 2">
    <name type="scientific">Candidatus Scalindua arabica</name>
    <dbReference type="NCBI Taxonomy" id="1127984"/>
    <lineage>
        <taxon>Bacteria</taxon>
        <taxon>Pseudomonadati</taxon>
        <taxon>Planctomycetota</taxon>
        <taxon>Candidatus Brocadiia</taxon>
        <taxon>Candidatus Brocadiales</taxon>
        <taxon>Candidatus Scalinduaceae</taxon>
        <taxon>Candidatus Scalindua</taxon>
    </lineage>
</organism>
<dbReference type="Proteomes" id="UP000722750">
    <property type="component" value="Unassembled WGS sequence"/>
</dbReference>
<protein>
    <recommendedName>
        <fullName evidence="3">DUF433 domain-containing protein</fullName>
    </recommendedName>
</protein>
<proteinExistence type="predicted"/>
<evidence type="ECO:0000313" key="2">
    <source>
        <dbReference type="Proteomes" id="UP000722750"/>
    </source>
</evidence>
<dbReference type="InterPro" id="IPR036388">
    <property type="entry name" value="WH-like_DNA-bd_sf"/>
</dbReference>
<sequence length="99" mass="11546">MSTKTSKQTIHSYITSDPKICGGEPIIIDTRISVRLIVKLENIGKSVDEIVAMYPHITHAQVHDALSYYYDNKEEIDRFIEENSEEYIRKRYKGSPWLK</sequence>
<comment type="caution">
    <text evidence="1">The sequence shown here is derived from an EMBL/GenBank/DDBJ whole genome shotgun (WGS) entry which is preliminary data.</text>
</comment>
<evidence type="ECO:0008006" key="3">
    <source>
        <dbReference type="Google" id="ProtNLM"/>
    </source>
</evidence>
<dbReference type="PANTHER" id="PTHR34849:SF1">
    <property type="entry name" value="SLR0770 PROTEIN"/>
    <property type="match status" value="1"/>
</dbReference>